<dbReference type="PANTHER" id="PTHR11461">
    <property type="entry name" value="SERINE PROTEASE INHIBITOR, SERPIN"/>
    <property type="match status" value="1"/>
</dbReference>
<reference evidence="3 4" key="1">
    <citation type="journal article" date="2018" name="Front. Plant Sci.">
        <title>Red Clover (Trifolium pratense) and Zigzag Clover (T. medium) - A Picture of Genomic Similarities and Differences.</title>
        <authorList>
            <person name="Dluhosova J."/>
            <person name="Istvanek J."/>
            <person name="Nedelnik J."/>
            <person name="Repkova J."/>
        </authorList>
    </citation>
    <scope>NUCLEOTIDE SEQUENCE [LARGE SCALE GENOMIC DNA]</scope>
    <source>
        <strain evidence="4">cv. 10/8</strain>
        <tissue evidence="3">Leaf</tissue>
    </source>
</reference>
<dbReference type="SUPFAM" id="SSF56574">
    <property type="entry name" value="Serpins"/>
    <property type="match status" value="1"/>
</dbReference>
<dbReference type="GO" id="GO:0004867">
    <property type="term" value="F:serine-type endopeptidase inhibitor activity"/>
    <property type="evidence" value="ECO:0007669"/>
    <property type="project" value="InterPro"/>
</dbReference>
<organism evidence="3 4">
    <name type="scientific">Trifolium medium</name>
    <dbReference type="NCBI Taxonomy" id="97028"/>
    <lineage>
        <taxon>Eukaryota</taxon>
        <taxon>Viridiplantae</taxon>
        <taxon>Streptophyta</taxon>
        <taxon>Embryophyta</taxon>
        <taxon>Tracheophyta</taxon>
        <taxon>Spermatophyta</taxon>
        <taxon>Magnoliopsida</taxon>
        <taxon>eudicotyledons</taxon>
        <taxon>Gunneridae</taxon>
        <taxon>Pentapetalae</taxon>
        <taxon>rosids</taxon>
        <taxon>fabids</taxon>
        <taxon>Fabales</taxon>
        <taxon>Fabaceae</taxon>
        <taxon>Papilionoideae</taxon>
        <taxon>50 kb inversion clade</taxon>
        <taxon>NPAAA clade</taxon>
        <taxon>Hologalegina</taxon>
        <taxon>IRL clade</taxon>
        <taxon>Trifolieae</taxon>
        <taxon>Trifolium</taxon>
    </lineage>
</organism>
<dbReference type="Pfam" id="PF00079">
    <property type="entry name" value="Serpin"/>
    <property type="match status" value="1"/>
</dbReference>
<dbReference type="Proteomes" id="UP000265520">
    <property type="component" value="Unassembled WGS sequence"/>
</dbReference>
<accession>A0A392P5N3</accession>
<proteinExistence type="inferred from homology"/>
<name>A0A392P5N3_9FABA</name>
<sequence length="119" mass="12874">MTMANHLFSKQEYHENNMVFSPLSLYTVLSLIAAGSEGPTQQQLLSFLSSKSIDQLKSLSSQLVSFVLAGASTPPAGGPLLSFVNSVWVEQSLSLQPSFKEIVATDFKANIASVDFMTK</sequence>
<evidence type="ECO:0000313" key="3">
    <source>
        <dbReference type="EMBL" id="MCI06710.1"/>
    </source>
</evidence>
<comment type="caution">
    <text evidence="3">The sequence shown here is derived from an EMBL/GenBank/DDBJ whole genome shotgun (WGS) entry which is preliminary data.</text>
</comment>
<dbReference type="EMBL" id="LXQA010062774">
    <property type="protein sequence ID" value="MCI06710.1"/>
    <property type="molecule type" value="Genomic_DNA"/>
</dbReference>
<protein>
    <submittedName>
        <fullName evidence="3">Serpin-ZX</fullName>
    </submittedName>
</protein>
<evidence type="ECO:0000313" key="4">
    <source>
        <dbReference type="Proteomes" id="UP000265520"/>
    </source>
</evidence>
<feature type="non-terminal residue" evidence="3">
    <location>
        <position position="119"/>
    </location>
</feature>
<keyword evidence="4" id="KW-1185">Reference proteome</keyword>
<evidence type="ECO:0000259" key="2">
    <source>
        <dbReference type="Pfam" id="PF00079"/>
    </source>
</evidence>
<dbReference type="InterPro" id="IPR036186">
    <property type="entry name" value="Serpin_sf"/>
</dbReference>
<dbReference type="Gene3D" id="3.30.497.10">
    <property type="entry name" value="Antithrombin, subunit I, domain 2"/>
    <property type="match status" value="1"/>
</dbReference>
<feature type="domain" description="Serpin" evidence="2">
    <location>
        <begin position="10"/>
        <end position="118"/>
    </location>
</feature>
<dbReference type="GO" id="GO:0005615">
    <property type="term" value="C:extracellular space"/>
    <property type="evidence" value="ECO:0007669"/>
    <property type="project" value="InterPro"/>
</dbReference>
<dbReference type="InterPro" id="IPR042178">
    <property type="entry name" value="Serpin_sf_1"/>
</dbReference>
<dbReference type="InterPro" id="IPR000215">
    <property type="entry name" value="Serpin_fam"/>
</dbReference>
<dbReference type="AlphaFoldDB" id="A0A392P5N3"/>
<dbReference type="InterPro" id="IPR023796">
    <property type="entry name" value="Serpin_dom"/>
</dbReference>
<dbReference type="PANTHER" id="PTHR11461:SF211">
    <property type="entry name" value="GH10112P-RELATED"/>
    <property type="match status" value="1"/>
</dbReference>
<comment type="similarity">
    <text evidence="1">Belongs to the serpin family.</text>
</comment>
<evidence type="ECO:0000256" key="1">
    <source>
        <dbReference type="ARBA" id="ARBA00009500"/>
    </source>
</evidence>